<comment type="caution">
    <text evidence="2">The sequence shown here is derived from an EMBL/GenBank/DDBJ whole genome shotgun (WGS) entry which is preliminary data.</text>
</comment>
<evidence type="ECO:0000256" key="1">
    <source>
        <dbReference type="SAM" id="Phobius"/>
    </source>
</evidence>
<gene>
    <name evidence="2" type="ORF">HCN51_06940</name>
</gene>
<feature type="transmembrane region" description="Helical" evidence="1">
    <location>
        <begin position="20"/>
        <end position="41"/>
    </location>
</feature>
<feature type="transmembrane region" description="Helical" evidence="1">
    <location>
        <begin position="47"/>
        <end position="67"/>
    </location>
</feature>
<feature type="transmembrane region" description="Helical" evidence="1">
    <location>
        <begin position="105"/>
        <end position="127"/>
    </location>
</feature>
<dbReference type="RefSeq" id="WP_168007900.1">
    <property type="nucleotide sequence ID" value="NZ_JAATEP010000003.1"/>
</dbReference>
<accession>A0ABX1AU75</accession>
<proteinExistence type="predicted"/>
<keyword evidence="1" id="KW-1133">Transmembrane helix</keyword>
<reference evidence="2 3" key="1">
    <citation type="submission" date="2020-03" db="EMBL/GenBank/DDBJ databases">
        <title>WGS of actinomycetes isolated from Thailand.</title>
        <authorList>
            <person name="Thawai C."/>
        </authorList>
    </citation>
    <scope>NUCLEOTIDE SEQUENCE [LARGE SCALE GENOMIC DNA]</scope>
    <source>
        <strain evidence="2 3">FMUSA5-5</strain>
    </source>
</reference>
<organism evidence="2 3">
    <name type="scientific">Nonomuraea composti</name>
    <dbReference type="NCBI Taxonomy" id="2720023"/>
    <lineage>
        <taxon>Bacteria</taxon>
        <taxon>Bacillati</taxon>
        <taxon>Actinomycetota</taxon>
        <taxon>Actinomycetes</taxon>
        <taxon>Streptosporangiales</taxon>
        <taxon>Streptosporangiaceae</taxon>
        <taxon>Nonomuraea</taxon>
    </lineage>
</organism>
<keyword evidence="1" id="KW-0472">Membrane</keyword>
<evidence type="ECO:0000313" key="3">
    <source>
        <dbReference type="Proteomes" id="UP000696294"/>
    </source>
</evidence>
<name>A0ABX1AU75_9ACTN</name>
<dbReference type="Proteomes" id="UP000696294">
    <property type="component" value="Unassembled WGS sequence"/>
</dbReference>
<protein>
    <recommendedName>
        <fullName evidence="4">Histidine kinase</fullName>
    </recommendedName>
</protein>
<evidence type="ECO:0000313" key="2">
    <source>
        <dbReference type="EMBL" id="NJP89184.1"/>
    </source>
</evidence>
<feature type="transmembrane region" description="Helical" evidence="1">
    <location>
        <begin position="79"/>
        <end position="99"/>
    </location>
</feature>
<sequence>MTTQDTRVDQVPPTALIARYILTFQAACGVVGTALAAYLLLSSGLATVFLLLLLASAAFAALSWLLAARWTSRRRMVRWGAVAVEVAVCGVALAAAGSGGGVGPLAWSVLPVAAVVLLLTPSAGRWFDR</sequence>
<keyword evidence="3" id="KW-1185">Reference proteome</keyword>
<dbReference type="EMBL" id="JAATEP010000003">
    <property type="protein sequence ID" value="NJP89184.1"/>
    <property type="molecule type" value="Genomic_DNA"/>
</dbReference>
<evidence type="ECO:0008006" key="4">
    <source>
        <dbReference type="Google" id="ProtNLM"/>
    </source>
</evidence>
<keyword evidence="1" id="KW-0812">Transmembrane</keyword>